<accession>S3NJQ4</accession>
<organism evidence="1 2">
    <name type="scientific">Acinetobacter rudis CIP 110305</name>
    <dbReference type="NCBI Taxonomy" id="421052"/>
    <lineage>
        <taxon>Bacteria</taxon>
        <taxon>Pseudomonadati</taxon>
        <taxon>Pseudomonadota</taxon>
        <taxon>Gammaproteobacteria</taxon>
        <taxon>Moraxellales</taxon>
        <taxon>Moraxellaceae</taxon>
        <taxon>Acinetobacter</taxon>
    </lineage>
</organism>
<dbReference type="AlphaFoldDB" id="S3NJQ4"/>
<dbReference type="OrthoDB" id="5702951at2"/>
<sequence>MQKIFRSEKIEWSTELYSPRHYPIRLLTGDCFWFYSHNQVRVGFSGGAAGGWRSTGAYIRGGMPDRKVKLPDAVQLTWLSETERKFYQVQIELPREQILDQFHAVVLTLEYQKKTFAHQDGIDFAFEPGGRVYLRTSGARVVELGHFQAKELAMEWWYFSKAEGFDGTWVTPEKYYEMSFNKLPERIQKQYQEKTIPVGRWLAYSENKYPWKILVSDLKIEAYYIQYVNAEQYLVTHDMLQQEQSKEKHVPAVITLYYEINNTRYKHHVYFTDGDWGKGEEPEDDLAIFNLFSGFFRKATMSAILEFQLLDGKMIAVLHNGQNKVSVKIFNQNVERLKKDQY</sequence>
<name>S3NJQ4_9GAMM</name>
<dbReference type="HOGENOM" id="CLU_808047_0_0_6"/>
<dbReference type="eggNOG" id="ENOG50302M8">
    <property type="taxonomic scope" value="Bacteria"/>
</dbReference>
<evidence type="ECO:0008006" key="3">
    <source>
        <dbReference type="Google" id="ProtNLM"/>
    </source>
</evidence>
<dbReference type="InterPro" id="IPR021326">
    <property type="entry name" value="DUF2931"/>
</dbReference>
<gene>
    <name evidence="1" type="ORF">F945_01578</name>
</gene>
<keyword evidence="2" id="KW-1185">Reference proteome</keyword>
<reference evidence="1 2" key="1">
    <citation type="submission" date="2013-06" db="EMBL/GenBank/DDBJ databases">
        <title>The Genome Sequence of Acinetobacter rudis CIP 110305.</title>
        <authorList>
            <consortium name="The Broad Institute Genome Sequencing Platform"/>
            <consortium name="The Broad Institute Genome Sequencing Center for Infectious Disease"/>
            <person name="Cerqueira G."/>
            <person name="Feldgarden M."/>
            <person name="Courvalin P."/>
            <person name="Perichon B."/>
            <person name="Grillot-Courvalin C."/>
            <person name="Clermont D."/>
            <person name="Rocha E."/>
            <person name="Yoon E.-J."/>
            <person name="Nemec A."/>
            <person name="Young S.K."/>
            <person name="Zeng Q."/>
            <person name="Gargeya S."/>
            <person name="Fitzgerald M."/>
            <person name="Abouelleil A."/>
            <person name="Alvarado L."/>
            <person name="Berlin A.M."/>
            <person name="Chapman S.B."/>
            <person name="Dewar J."/>
            <person name="Goldberg J."/>
            <person name="Griggs A."/>
            <person name="Gujja S."/>
            <person name="Hansen M."/>
            <person name="Howarth C."/>
            <person name="Imamovic A."/>
            <person name="Larimer J."/>
            <person name="McCowan C."/>
            <person name="Murphy C."/>
            <person name="Pearson M."/>
            <person name="Priest M."/>
            <person name="Roberts A."/>
            <person name="Saif S."/>
            <person name="Shea T."/>
            <person name="Sykes S."/>
            <person name="Wortman J."/>
            <person name="Nusbaum C."/>
            <person name="Birren B."/>
        </authorList>
    </citation>
    <scope>NUCLEOTIDE SEQUENCE [LARGE SCALE GENOMIC DNA]</scope>
    <source>
        <strain evidence="1 2">CIP 110305</strain>
    </source>
</reference>
<evidence type="ECO:0000313" key="2">
    <source>
        <dbReference type="Proteomes" id="UP000014568"/>
    </source>
</evidence>
<dbReference type="RefSeq" id="WP_016655986.1">
    <property type="nucleotide sequence ID" value="NZ_KE340352.1"/>
</dbReference>
<dbReference type="Pfam" id="PF11153">
    <property type="entry name" value="DUF2931"/>
    <property type="match status" value="1"/>
</dbReference>
<comment type="caution">
    <text evidence="1">The sequence shown here is derived from an EMBL/GenBank/DDBJ whole genome shotgun (WGS) entry which is preliminary data.</text>
</comment>
<dbReference type="Proteomes" id="UP000014568">
    <property type="component" value="Unassembled WGS sequence"/>
</dbReference>
<dbReference type="PATRIC" id="fig|421052.3.peg.1536"/>
<protein>
    <recommendedName>
        <fullName evidence="3">DUF2931 family protein</fullName>
    </recommendedName>
</protein>
<evidence type="ECO:0000313" key="1">
    <source>
        <dbReference type="EMBL" id="EPF74539.1"/>
    </source>
</evidence>
<dbReference type="EMBL" id="ATGI01000018">
    <property type="protein sequence ID" value="EPF74539.1"/>
    <property type="molecule type" value="Genomic_DNA"/>
</dbReference>
<proteinExistence type="predicted"/>